<evidence type="ECO:0000313" key="3">
    <source>
        <dbReference type="EMBL" id="CAK0831022.1"/>
    </source>
</evidence>
<dbReference type="EMBL" id="CAUYUJ010011112">
    <property type="protein sequence ID" value="CAK0831022.1"/>
    <property type="molecule type" value="Genomic_DNA"/>
</dbReference>
<evidence type="ECO:0008006" key="5">
    <source>
        <dbReference type="Google" id="ProtNLM"/>
    </source>
</evidence>
<protein>
    <recommendedName>
        <fullName evidence="5">Alpha 1,4-glycosyltransferase domain-containing protein</fullName>
    </recommendedName>
</protein>
<keyword evidence="4" id="KW-1185">Reference proteome</keyword>
<evidence type="ECO:0000313" key="4">
    <source>
        <dbReference type="Proteomes" id="UP001189429"/>
    </source>
</evidence>
<dbReference type="Gene3D" id="3.90.550.20">
    <property type="match status" value="1"/>
</dbReference>
<dbReference type="SUPFAM" id="SSF53448">
    <property type="entry name" value="Nucleotide-diphospho-sugar transferases"/>
    <property type="match status" value="1"/>
</dbReference>
<dbReference type="Pfam" id="PF04488">
    <property type="entry name" value="Gly_transf_sug"/>
    <property type="match status" value="1"/>
</dbReference>
<proteinExistence type="predicted"/>
<feature type="compositionally biased region" description="Basic residues" evidence="2">
    <location>
        <begin position="396"/>
        <end position="405"/>
    </location>
</feature>
<evidence type="ECO:0000256" key="1">
    <source>
        <dbReference type="ARBA" id="ARBA00022679"/>
    </source>
</evidence>
<name>A0ABN9SG06_9DINO</name>
<sequence length="405" mass="44858">MCSSCASSFLDGHALEVGLPLGDLVDRRSASPSPSDVALASGLHRASRQQCNIFTLWDYPRGPPLFSVLNVESWRRHSRQVCGEPILISDANVKAYIPDLPDEYFLVDHPAAKSDLIRYALLYHHGGMYMDADFLVVQDLDAVIATLGYDLVSYASSSSEYSMCERDFSSNFIGGRKGSIFHQRVWEAQKTMLTSHCPIDDLHTLKVCCFDKPKGQKCHVPWAYIGEKVSHPLLAELRLAGLEVSSFCFRGESSFVPSQLGTVFARHPGLDEGLAWWRKHNVPHPLDRIMYHLFSAKFRWRDMKCAGLLNESSVIGSLYRKSFSTGGGGAEVPPGSPGVLDFYRAHPEFECAEVATVCHTVPAPAAAAKPLDELLRQQPPRPAAAPPRAGQAVIGARRRRPKQRR</sequence>
<organism evidence="3 4">
    <name type="scientific">Prorocentrum cordatum</name>
    <dbReference type="NCBI Taxonomy" id="2364126"/>
    <lineage>
        <taxon>Eukaryota</taxon>
        <taxon>Sar</taxon>
        <taxon>Alveolata</taxon>
        <taxon>Dinophyceae</taxon>
        <taxon>Prorocentrales</taxon>
        <taxon>Prorocentraceae</taxon>
        <taxon>Prorocentrum</taxon>
    </lineage>
</organism>
<comment type="caution">
    <text evidence="3">The sequence shown here is derived from an EMBL/GenBank/DDBJ whole genome shotgun (WGS) entry which is preliminary data.</text>
</comment>
<dbReference type="Proteomes" id="UP001189429">
    <property type="component" value="Unassembled WGS sequence"/>
</dbReference>
<gene>
    <name evidence="3" type="ORF">PCOR1329_LOCUS29476</name>
</gene>
<dbReference type="InterPro" id="IPR007577">
    <property type="entry name" value="GlycoTrfase_DXD_sugar-bd_CS"/>
</dbReference>
<dbReference type="PANTHER" id="PTHR32385">
    <property type="entry name" value="MANNOSYL PHOSPHORYLINOSITOL CERAMIDE SYNTHASE"/>
    <property type="match status" value="1"/>
</dbReference>
<keyword evidence="1" id="KW-0808">Transferase</keyword>
<dbReference type="InterPro" id="IPR029044">
    <property type="entry name" value="Nucleotide-diphossugar_trans"/>
</dbReference>
<evidence type="ECO:0000256" key="2">
    <source>
        <dbReference type="SAM" id="MobiDB-lite"/>
    </source>
</evidence>
<accession>A0ABN9SG06</accession>
<feature type="region of interest" description="Disordered" evidence="2">
    <location>
        <begin position="369"/>
        <end position="405"/>
    </location>
</feature>
<dbReference type="InterPro" id="IPR051706">
    <property type="entry name" value="Glycosyltransferase_domain"/>
</dbReference>
<reference evidence="3" key="1">
    <citation type="submission" date="2023-10" db="EMBL/GenBank/DDBJ databases">
        <authorList>
            <person name="Chen Y."/>
            <person name="Shah S."/>
            <person name="Dougan E. K."/>
            <person name="Thang M."/>
            <person name="Chan C."/>
        </authorList>
    </citation>
    <scope>NUCLEOTIDE SEQUENCE [LARGE SCALE GENOMIC DNA]</scope>
</reference>
<dbReference type="PANTHER" id="PTHR32385:SF15">
    <property type="entry name" value="INOSITOL PHOSPHOCERAMIDE MANNOSYLTRANSFERASE 1"/>
    <property type="match status" value="1"/>
</dbReference>